<sequence length="177" mass="20744">MRFTEGILIVRGNLSLALYPEQDNTSHPTTNPDNRYAKTLQLLHHHPLTDCWIAQNPTTRDYTFYSLTHVSYSRLDYFLVPHYNLTLLIESDILPMTWSDCPLHLRLRSHLFRPRQTSWLLKESILSNSTLVETTRKTLHDYFTTNETGDMKPLTCWETHKVVVQGHFIAICSTRKK</sequence>
<proteinExistence type="predicted"/>
<evidence type="ECO:0000313" key="2">
    <source>
        <dbReference type="Proteomes" id="UP001295444"/>
    </source>
</evidence>
<reference evidence="1" key="1">
    <citation type="submission" date="2022-03" db="EMBL/GenBank/DDBJ databases">
        <authorList>
            <person name="Alioto T."/>
            <person name="Alioto T."/>
            <person name="Gomez Garrido J."/>
        </authorList>
    </citation>
    <scope>NUCLEOTIDE SEQUENCE</scope>
</reference>
<dbReference type="Proteomes" id="UP001295444">
    <property type="component" value="Chromosome 06"/>
</dbReference>
<dbReference type="EMBL" id="OW240917">
    <property type="protein sequence ID" value="CAH2299934.1"/>
    <property type="molecule type" value="Genomic_DNA"/>
</dbReference>
<dbReference type="Gene3D" id="3.60.10.10">
    <property type="entry name" value="Endonuclease/exonuclease/phosphatase"/>
    <property type="match status" value="1"/>
</dbReference>
<protein>
    <submittedName>
        <fullName evidence="1">Uncharacterized protein</fullName>
    </submittedName>
</protein>
<dbReference type="AlphaFoldDB" id="A0AAD1SED6"/>
<name>A0AAD1SED6_PELCU</name>
<dbReference type="SUPFAM" id="SSF56219">
    <property type="entry name" value="DNase I-like"/>
    <property type="match status" value="1"/>
</dbReference>
<dbReference type="InterPro" id="IPR036691">
    <property type="entry name" value="Endo/exonu/phosph_ase_sf"/>
</dbReference>
<accession>A0AAD1SED6</accession>
<keyword evidence="2" id="KW-1185">Reference proteome</keyword>
<evidence type="ECO:0000313" key="1">
    <source>
        <dbReference type="EMBL" id="CAH2299934.1"/>
    </source>
</evidence>
<gene>
    <name evidence="1" type="ORF">PECUL_23A020225</name>
</gene>
<organism evidence="1 2">
    <name type="scientific">Pelobates cultripes</name>
    <name type="common">Western spadefoot toad</name>
    <dbReference type="NCBI Taxonomy" id="61616"/>
    <lineage>
        <taxon>Eukaryota</taxon>
        <taxon>Metazoa</taxon>
        <taxon>Chordata</taxon>
        <taxon>Craniata</taxon>
        <taxon>Vertebrata</taxon>
        <taxon>Euteleostomi</taxon>
        <taxon>Amphibia</taxon>
        <taxon>Batrachia</taxon>
        <taxon>Anura</taxon>
        <taxon>Pelobatoidea</taxon>
        <taxon>Pelobatidae</taxon>
        <taxon>Pelobates</taxon>
    </lineage>
</organism>